<keyword evidence="1" id="KW-0812">Transmembrane</keyword>
<dbReference type="EMBL" id="CAKJTJ010000036">
    <property type="protein sequence ID" value="CAG9623145.1"/>
    <property type="molecule type" value="Genomic_DNA"/>
</dbReference>
<evidence type="ECO:0000313" key="2">
    <source>
        <dbReference type="EMBL" id="CAG9623145.1"/>
    </source>
</evidence>
<name>A0ABM8YT05_9BACI</name>
<gene>
    <name evidence="2" type="ORF">BACCIP111883_03941</name>
</gene>
<evidence type="ECO:0000313" key="3">
    <source>
        <dbReference type="Proteomes" id="UP000789833"/>
    </source>
</evidence>
<proteinExistence type="predicted"/>
<keyword evidence="1" id="KW-1133">Transmembrane helix</keyword>
<dbReference type="InterPro" id="IPR015001">
    <property type="entry name" value="DUF1850"/>
</dbReference>
<evidence type="ECO:0000256" key="1">
    <source>
        <dbReference type="SAM" id="Phobius"/>
    </source>
</evidence>
<organism evidence="2 3">
    <name type="scientific">Sutcliffiella rhizosphaerae</name>
    <dbReference type="NCBI Taxonomy" id="2880967"/>
    <lineage>
        <taxon>Bacteria</taxon>
        <taxon>Bacillati</taxon>
        <taxon>Bacillota</taxon>
        <taxon>Bacilli</taxon>
        <taxon>Bacillales</taxon>
        <taxon>Bacillaceae</taxon>
        <taxon>Sutcliffiella</taxon>
    </lineage>
</organism>
<sequence>MHHYILVPKNTSMNNKRTKIWIGSAFLFALPLLFYRLPIIEIIGEDTSFFIKEEQFVLGWIHSIEKEEWFEHYERYHEKIILTETRFKTFGAGTPYQGIETTTKDGFITMELQMEHEELNLTISKSVQTTLFFDDRQIPLYDYFDQYESVIIKSSKIPIWTYIRGEFL</sequence>
<accession>A0ABM8YT05</accession>
<keyword evidence="1" id="KW-0472">Membrane</keyword>
<dbReference type="Pfam" id="PF08905">
    <property type="entry name" value="DUF1850"/>
    <property type="match status" value="1"/>
</dbReference>
<dbReference type="Proteomes" id="UP000789833">
    <property type="component" value="Unassembled WGS sequence"/>
</dbReference>
<comment type="caution">
    <text evidence="2">The sequence shown here is derived from an EMBL/GenBank/DDBJ whole genome shotgun (WGS) entry which is preliminary data.</text>
</comment>
<evidence type="ECO:0008006" key="4">
    <source>
        <dbReference type="Google" id="ProtNLM"/>
    </source>
</evidence>
<reference evidence="2 3" key="1">
    <citation type="submission" date="2021-10" db="EMBL/GenBank/DDBJ databases">
        <authorList>
            <person name="Criscuolo A."/>
        </authorList>
    </citation>
    <scope>NUCLEOTIDE SEQUENCE [LARGE SCALE GENOMIC DNA]</scope>
    <source>
        <strain evidence="3">CIP 111883</strain>
    </source>
</reference>
<keyword evidence="3" id="KW-1185">Reference proteome</keyword>
<protein>
    <recommendedName>
        <fullName evidence="4">DUF1850 domain-containing protein</fullName>
    </recommendedName>
</protein>
<feature type="transmembrane region" description="Helical" evidence="1">
    <location>
        <begin position="20"/>
        <end position="37"/>
    </location>
</feature>